<evidence type="ECO:0000256" key="3">
    <source>
        <dbReference type="ARBA" id="ARBA00023125"/>
    </source>
</evidence>
<organism evidence="9 11">
    <name type="scientific">Cardamine amara subsp. amara</name>
    <dbReference type="NCBI Taxonomy" id="228776"/>
    <lineage>
        <taxon>Eukaryota</taxon>
        <taxon>Viridiplantae</taxon>
        <taxon>Streptophyta</taxon>
        <taxon>Embryophyta</taxon>
        <taxon>Tracheophyta</taxon>
        <taxon>Spermatophyta</taxon>
        <taxon>Magnoliopsida</taxon>
        <taxon>eudicotyledons</taxon>
        <taxon>Gunneridae</taxon>
        <taxon>Pentapetalae</taxon>
        <taxon>rosids</taxon>
        <taxon>malvids</taxon>
        <taxon>Brassicales</taxon>
        <taxon>Brassicaceae</taxon>
        <taxon>Cardamineae</taxon>
        <taxon>Cardamine</taxon>
    </lineage>
</organism>
<dbReference type="EMBL" id="JBANAX010000326">
    <property type="protein sequence ID" value="KAL1213927.1"/>
    <property type="molecule type" value="Genomic_DNA"/>
</dbReference>
<feature type="transmembrane region" description="Helical" evidence="7">
    <location>
        <begin position="12"/>
        <end position="28"/>
    </location>
</feature>
<dbReference type="PANTHER" id="PTHR31190">
    <property type="entry name" value="DNA-BINDING DOMAIN"/>
    <property type="match status" value="1"/>
</dbReference>
<dbReference type="EMBL" id="JBANAX010000767">
    <property type="protein sequence ID" value="KAL1194024.1"/>
    <property type="molecule type" value="Genomic_DNA"/>
</dbReference>
<feature type="domain" description="AP2/ERF" evidence="8">
    <location>
        <begin position="146"/>
        <end position="203"/>
    </location>
</feature>
<evidence type="ECO:0000259" key="8">
    <source>
        <dbReference type="PROSITE" id="PS51032"/>
    </source>
</evidence>
<evidence type="ECO:0000256" key="6">
    <source>
        <dbReference type="ARBA" id="ARBA00024343"/>
    </source>
</evidence>
<evidence type="ECO:0000313" key="10">
    <source>
        <dbReference type="EMBL" id="KAL1213927.1"/>
    </source>
</evidence>
<dbReference type="SMART" id="SM00380">
    <property type="entry name" value="AP2"/>
    <property type="match status" value="1"/>
</dbReference>
<dbReference type="GO" id="GO:0005634">
    <property type="term" value="C:nucleus"/>
    <property type="evidence" value="ECO:0007669"/>
    <property type="project" value="UniProtKB-SubCell"/>
</dbReference>
<evidence type="ECO:0000313" key="11">
    <source>
        <dbReference type="Proteomes" id="UP001558713"/>
    </source>
</evidence>
<keyword evidence="7" id="KW-0812">Transmembrane</keyword>
<name>A0ABD0ZRT7_CARAN</name>
<dbReference type="Proteomes" id="UP001558713">
    <property type="component" value="Unassembled WGS sequence"/>
</dbReference>
<dbReference type="GO" id="GO:0003677">
    <property type="term" value="F:DNA binding"/>
    <property type="evidence" value="ECO:0007669"/>
    <property type="project" value="UniProtKB-KW"/>
</dbReference>
<evidence type="ECO:0000256" key="1">
    <source>
        <dbReference type="ARBA" id="ARBA00004123"/>
    </source>
</evidence>
<dbReference type="FunFam" id="3.30.730.10:FF:000001">
    <property type="entry name" value="Ethylene-responsive transcription factor 2"/>
    <property type="match status" value="1"/>
</dbReference>
<reference evidence="9 11" key="1">
    <citation type="submission" date="2024-04" db="EMBL/GenBank/DDBJ databases">
        <title>Genome assembly C_amara_ONT_v2.</title>
        <authorList>
            <person name="Yant L."/>
            <person name="Moore C."/>
            <person name="Slenker M."/>
        </authorList>
    </citation>
    <scope>NUCLEOTIDE SEQUENCE [LARGE SCALE GENOMIC DNA]</scope>
    <source>
        <tissue evidence="9">Leaf</tissue>
    </source>
</reference>
<dbReference type="AlphaFoldDB" id="A0ABD0ZRT7"/>
<comment type="subcellular location">
    <subcellularLocation>
        <location evidence="1">Nucleus</location>
    </subcellularLocation>
</comment>
<accession>A0ABD0ZRT7</accession>
<dbReference type="InterPro" id="IPR036955">
    <property type="entry name" value="AP2/ERF_dom_sf"/>
</dbReference>
<dbReference type="CDD" id="cd00018">
    <property type="entry name" value="AP2"/>
    <property type="match status" value="1"/>
</dbReference>
<dbReference type="PANTHER" id="PTHR31190:SF445">
    <property type="entry name" value="ETHYLENE-RESPONSIVE TRANSCRIPTION FACTOR RAP2-6"/>
    <property type="match status" value="1"/>
</dbReference>
<evidence type="ECO:0000313" key="9">
    <source>
        <dbReference type="EMBL" id="KAL1194024.1"/>
    </source>
</evidence>
<keyword evidence="3" id="KW-0238">DNA-binding</keyword>
<keyword evidence="7" id="KW-1133">Transmembrane helix</keyword>
<comment type="similarity">
    <text evidence="6">Belongs to the AP2/ERF transcription factor family. ERF subfamily.</text>
</comment>
<evidence type="ECO:0000256" key="2">
    <source>
        <dbReference type="ARBA" id="ARBA00023015"/>
    </source>
</evidence>
<dbReference type="InterPro" id="IPR044808">
    <property type="entry name" value="ERF_plant"/>
</dbReference>
<dbReference type="InterPro" id="IPR001471">
    <property type="entry name" value="AP2/ERF_dom"/>
</dbReference>
<protein>
    <submittedName>
        <fullName evidence="9">Ethylene-responsive transcription factor RAP2-6</fullName>
    </submittedName>
</protein>
<evidence type="ECO:0000256" key="4">
    <source>
        <dbReference type="ARBA" id="ARBA00023163"/>
    </source>
</evidence>
<keyword evidence="5" id="KW-0539">Nucleus</keyword>
<comment type="caution">
    <text evidence="9">The sequence shown here is derived from an EMBL/GenBank/DDBJ whole genome shotgun (WGS) entry which is preliminary data.</text>
</comment>
<keyword evidence="2" id="KW-0805">Transcription regulation</keyword>
<sequence>MLDWPETPNYISLSLLLLYYYLLITIIYQKKGKQQNNLITVNNTNTSVANQRDTNEDTGNDQYYYNADEITRIINEPEYYPSGYNLSATAISSMVSVLTHVVSGETEPLATGHKRQREDVSLPPQPLVTGSIEKCESSTSLEKPKRYRGVRQRPWGKWAAEIRDPHKATRVWLGTFDTAEAAARAYDAAALRFRGSKAKLNFPENVGATPIQRDSHLLQNTLQAPPSLSSSDGYTEHEPPLLDNLLPAEEEIQFFTQPWTEYNQYNYPFSG</sequence>
<evidence type="ECO:0000256" key="5">
    <source>
        <dbReference type="ARBA" id="ARBA00023242"/>
    </source>
</evidence>
<proteinExistence type="inferred from homology"/>
<keyword evidence="11" id="KW-1185">Reference proteome</keyword>
<dbReference type="Gene3D" id="3.30.730.10">
    <property type="entry name" value="AP2/ERF domain"/>
    <property type="match status" value="1"/>
</dbReference>
<dbReference type="PRINTS" id="PR00367">
    <property type="entry name" value="ETHRSPELEMNT"/>
</dbReference>
<dbReference type="PROSITE" id="PS51032">
    <property type="entry name" value="AP2_ERF"/>
    <property type="match status" value="1"/>
</dbReference>
<evidence type="ECO:0000256" key="7">
    <source>
        <dbReference type="SAM" id="Phobius"/>
    </source>
</evidence>
<gene>
    <name evidence="10" type="ORF">V5N11_002502</name>
    <name evidence="9" type="ORF">V5N11_005519</name>
</gene>
<dbReference type="Pfam" id="PF00847">
    <property type="entry name" value="AP2"/>
    <property type="match status" value="1"/>
</dbReference>
<dbReference type="SUPFAM" id="SSF54171">
    <property type="entry name" value="DNA-binding domain"/>
    <property type="match status" value="1"/>
</dbReference>
<keyword evidence="4" id="KW-0804">Transcription</keyword>
<keyword evidence="7" id="KW-0472">Membrane</keyword>
<dbReference type="InterPro" id="IPR016177">
    <property type="entry name" value="DNA-bd_dom_sf"/>
</dbReference>